<gene>
    <name evidence="17" type="ORF">Tco_0977589</name>
</gene>
<evidence type="ECO:0000256" key="5">
    <source>
        <dbReference type="ARBA" id="ARBA00022692"/>
    </source>
</evidence>
<dbReference type="Pfam" id="PF00560">
    <property type="entry name" value="LRR_1"/>
    <property type="match status" value="7"/>
</dbReference>
<feature type="transmembrane region" description="Helical" evidence="15">
    <location>
        <begin position="580"/>
        <end position="603"/>
    </location>
</feature>
<dbReference type="InterPro" id="IPR001611">
    <property type="entry name" value="Leu-rich_rpt"/>
</dbReference>
<dbReference type="SUPFAM" id="SSF52058">
    <property type="entry name" value="L domain-like"/>
    <property type="match status" value="2"/>
</dbReference>
<evidence type="ECO:0000256" key="13">
    <source>
        <dbReference type="ARBA" id="ARBA00023170"/>
    </source>
</evidence>
<feature type="binding site" evidence="14">
    <location>
        <position position="685"/>
    </location>
    <ligand>
        <name>ATP</name>
        <dbReference type="ChEBI" id="CHEBI:30616"/>
    </ligand>
</feature>
<dbReference type="InterPro" id="IPR051716">
    <property type="entry name" value="Plant_RL_S/T_kinase"/>
</dbReference>
<dbReference type="SMART" id="SM00220">
    <property type="entry name" value="S_TKc"/>
    <property type="match status" value="1"/>
</dbReference>
<dbReference type="Gene3D" id="3.30.200.20">
    <property type="entry name" value="Phosphorylase Kinase, domain 1"/>
    <property type="match status" value="1"/>
</dbReference>
<accession>A0ABQ5ELM1</accession>
<evidence type="ECO:0000256" key="9">
    <source>
        <dbReference type="ARBA" id="ARBA00022777"/>
    </source>
</evidence>
<dbReference type="Gene3D" id="3.80.10.10">
    <property type="entry name" value="Ribonuclease Inhibitor"/>
    <property type="match status" value="2"/>
</dbReference>
<dbReference type="InterPro" id="IPR017441">
    <property type="entry name" value="Protein_kinase_ATP_BS"/>
</dbReference>
<evidence type="ECO:0000256" key="10">
    <source>
        <dbReference type="ARBA" id="ARBA00022840"/>
    </source>
</evidence>
<proteinExistence type="predicted"/>
<dbReference type="PROSITE" id="PS00107">
    <property type="entry name" value="PROTEIN_KINASE_ATP"/>
    <property type="match status" value="1"/>
</dbReference>
<evidence type="ECO:0000256" key="11">
    <source>
        <dbReference type="ARBA" id="ARBA00022989"/>
    </source>
</evidence>
<dbReference type="InterPro" id="IPR000719">
    <property type="entry name" value="Prot_kinase_dom"/>
</dbReference>
<dbReference type="PANTHER" id="PTHR48053:SF118">
    <property type="entry name" value="OS07G0498400 PROTEIN"/>
    <property type="match status" value="1"/>
</dbReference>
<sequence>MFISFVFFSHVECANLDAATNVKILLEVKKSFTDDPQNVFKHCLDVLRIGNNLHTALFRVSVVGLKNLVTLGLASCYLSGPIPGEIGKLVKLEDLLLQTNELEGPIPTEIGNCSNLLLNLANNSLSGVIPSKIGELSQLGYLNLLGNQLEGQIPKSVSELGNVYNFDLSANKLSGEVPSELGNMGQLVFLVLSYNSLSGTIPRNICSKANKTLEHLMIAENRISDISLNNNTLTGSIPPAIANLTNLETLTLYQNRLSGELPNEIGIFPEPVKFYSCTVEKSPFTYSGGSAIFNGEITHLRSEFADSLRARQGTIMFTGKIPSKLGKIRDLSLVDLSSNLLTGSLPNELSMCKELTHIDLNNNLLSGSLPSWLGTLPQLGELKLSSNNFTGSLPLSLFNCSQLLVLSLDGNSLNGDIPKDISKLSSLNVLKLNKNQLSGHIPQTIGNLSKLYEIQLSSNKFTGEIPGEIGQLKNLQSILDLSYNNLTGSIPVSLGTLTKLEVVDLSHNALTGPVPRELSQMSSLIRLNLSYNNLEGKLDDGYSDLPVNSFVGNLGLCGTPLDDCKASRNRQQNGLSEASVIAISAVSTVAAITLMFFTALLYFRNRRSGFVRAGDGTSTYYSSSFSSRQQKRPLFFKWGSTRNDFRWEDIMEATNNMSDEFIIGAGGSGTIYRAELTTGEIVAIKRIPWKDDAFLDKSFAREVNTIGRIKHRRLVKLLGYCSNKGAGSNLLIYEYMENGSVYDWLHQEPGSIKKKKTLDWDARLNIAVGLAQGVEYLHHDCVPKIIHRDIKSANILLDVNMDAHLGDFGLAKAITENLDSLTSNSNMWFAGSYGYIAPEYAYSFKATEKSDVYSMGIVLMELVTGRMPTGGSFGENVDMVRWVESRIEMQGQGRDELIDPKMKPLLPHEESAAFQVLEIGLQCTKTAPAERPSSRHACDLLLHVRKDRASYAEKTSRDPYA</sequence>
<dbReference type="InterPro" id="IPR011009">
    <property type="entry name" value="Kinase-like_dom_sf"/>
</dbReference>
<keyword evidence="7" id="KW-0677">Repeat</keyword>
<evidence type="ECO:0000256" key="14">
    <source>
        <dbReference type="PROSITE-ProRule" id="PRU10141"/>
    </source>
</evidence>
<keyword evidence="10 14" id="KW-0067">ATP-binding</keyword>
<dbReference type="PROSITE" id="PS00108">
    <property type="entry name" value="PROTEIN_KINASE_ST"/>
    <property type="match status" value="1"/>
</dbReference>
<keyword evidence="18" id="KW-1185">Reference proteome</keyword>
<keyword evidence="6" id="KW-0732">Signal</keyword>
<evidence type="ECO:0000313" key="18">
    <source>
        <dbReference type="Proteomes" id="UP001151760"/>
    </source>
</evidence>
<keyword evidence="11 15" id="KW-1133">Transmembrane helix</keyword>
<keyword evidence="3" id="KW-0433">Leucine-rich repeat</keyword>
<keyword evidence="8 14" id="KW-0547">Nucleotide-binding</keyword>
<protein>
    <submittedName>
        <fullName evidence="17">LRR receptor-like serine/threonine-protein kinase GSO1</fullName>
    </submittedName>
</protein>
<organism evidence="17 18">
    <name type="scientific">Tanacetum coccineum</name>
    <dbReference type="NCBI Taxonomy" id="301880"/>
    <lineage>
        <taxon>Eukaryota</taxon>
        <taxon>Viridiplantae</taxon>
        <taxon>Streptophyta</taxon>
        <taxon>Embryophyta</taxon>
        <taxon>Tracheophyta</taxon>
        <taxon>Spermatophyta</taxon>
        <taxon>Magnoliopsida</taxon>
        <taxon>eudicotyledons</taxon>
        <taxon>Gunneridae</taxon>
        <taxon>Pentapetalae</taxon>
        <taxon>asterids</taxon>
        <taxon>campanulids</taxon>
        <taxon>Asterales</taxon>
        <taxon>Asteraceae</taxon>
        <taxon>Asteroideae</taxon>
        <taxon>Anthemideae</taxon>
        <taxon>Anthemidinae</taxon>
        <taxon>Tanacetum</taxon>
    </lineage>
</organism>
<evidence type="ECO:0000313" key="17">
    <source>
        <dbReference type="EMBL" id="GJT51432.1"/>
    </source>
</evidence>
<dbReference type="Pfam" id="PF13855">
    <property type="entry name" value="LRR_8"/>
    <property type="match status" value="1"/>
</dbReference>
<keyword evidence="9" id="KW-0418">Kinase</keyword>
<evidence type="ECO:0000256" key="12">
    <source>
        <dbReference type="ARBA" id="ARBA00023136"/>
    </source>
</evidence>
<keyword evidence="12 15" id="KW-0472">Membrane</keyword>
<dbReference type="Gene3D" id="1.10.510.10">
    <property type="entry name" value="Transferase(Phosphotransferase) domain 1"/>
    <property type="match status" value="1"/>
</dbReference>
<evidence type="ECO:0000256" key="4">
    <source>
        <dbReference type="ARBA" id="ARBA00022679"/>
    </source>
</evidence>
<dbReference type="Proteomes" id="UP001151760">
    <property type="component" value="Unassembled WGS sequence"/>
</dbReference>
<evidence type="ECO:0000256" key="8">
    <source>
        <dbReference type="ARBA" id="ARBA00022741"/>
    </source>
</evidence>
<dbReference type="InterPro" id="IPR003591">
    <property type="entry name" value="Leu-rich_rpt_typical-subtyp"/>
</dbReference>
<evidence type="ECO:0000256" key="3">
    <source>
        <dbReference type="ARBA" id="ARBA00022614"/>
    </source>
</evidence>
<dbReference type="InterPro" id="IPR008271">
    <property type="entry name" value="Ser/Thr_kinase_AS"/>
</dbReference>
<comment type="caution">
    <text evidence="17">The sequence shown here is derived from an EMBL/GenBank/DDBJ whole genome shotgun (WGS) entry which is preliminary data.</text>
</comment>
<dbReference type="EMBL" id="BQNB010016406">
    <property type="protein sequence ID" value="GJT51432.1"/>
    <property type="molecule type" value="Genomic_DNA"/>
</dbReference>
<evidence type="ECO:0000259" key="16">
    <source>
        <dbReference type="PROSITE" id="PS50011"/>
    </source>
</evidence>
<evidence type="ECO:0000256" key="15">
    <source>
        <dbReference type="SAM" id="Phobius"/>
    </source>
</evidence>
<evidence type="ECO:0000256" key="6">
    <source>
        <dbReference type="ARBA" id="ARBA00022729"/>
    </source>
</evidence>
<comment type="subcellular location">
    <subcellularLocation>
        <location evidence="1">Cell membrane</location>
    </subcellularLocation>
    <subcellularLocation>
        <location evidence="2">Membrane</location>
        <topology evidence="2">Single-pass type I membrane protein</topology>
    </subcellularLocation>
</comment>
<dbReference type="InterPro" id="IPR032675">
    <property type="entry name" value="LRR_dom_sf"/>
</dbReference>
<dbReference type="Pfam" id="PF00069">
    <property type="entry name" value="Pkinase"/>
    <property type="match status" value="1"/>
</dbReference>
<name>A0ABQ5ELM1_9ASTR</name>
<dbReference type="SMART" id="SM00369">
    <property type="entry name" value="LRR_TYP"/>
    <property type="match status" value="8"/>
</dbReference>
<keyword evidence="4" id="KW-0808">Transferase</keyword>
<keyword evidence="13" id="KW-0675">Receptor</keyword>
<dbReference type="SUPFAM" id="SSF56112">
    <property type="entry name" value="Protein kinase-like (PK-like)"/>
    <property type="match status" value="1"/>
</dbReference>
<keyword evidence="5 15" id="KW-0812">Transmembrane</keyword>
<reference evidence="17" key="2">
    <citation type="submission" date="2022-01" db="EMBL/GenBank/DDBJ databases">
        <authorList>
            <person name="Yamashiro T."/>
            <person name="Shiraishi A."/>
            <person name="Satake H."/>
            <person name="Nakayama K."/>
        </authorList>
    </citation>
    <scope>NUCLEOTIDE SEQUENCE</scope>
</reference>
<evidence type="ECO:0000256" key="2">
    <source>
        <dbReference type="ARBA" id="ARBA00004479"/>
    </source>
</evidence>
<evidence type="ECO:0000256" key="7">
    <source>
        <dbReference type="ARBA" id="ARBA00022737"/>
    </source>
</evidence>
<evidence type="ECO:0000256" key="1">
    <source>
        <dbReference type="ARBA" id="ARBA00004236"/>
    </source>
</evidence>
<feature type="domain" description="Protein kinase" evidence="16">
    <location>
        <begin position="657"/>
        <end position="946"/>
    </location>
</feature>
<reference evidence="17" key="1">
    <citation type="journal article" date="2022" name="Int. J. Mol. Sci.">
        <title>Draft Genome of Tanacetum Coccineum: Genomic Comparison of Closely Related Tanacetum-Family Plants.</title>
        <authorList>
            <person name="Yamashiro T."/>
            <person name="Shiraishi A."/>
            <person name="Nakayama K."/>
            <person name="Satake H."/>
        </authorList>
    </citation>
    <scope>NUCLEOTIDE SEQUENCE</scope>
</reference>
<dbReference type="PROSITE" id="PS50011">
    <property type="entry name" value="PROTEIN_KINASE_DOM"/>
    <property type="match status" value="1"/>
</dbReference>
<dbReference type="PANTHER" id="PTHR48053">
    <property type="entry name" value="LEUCINE RICH REPEAT FAMILY PROTEIN, EXPRESSED"/>
    <property type="match status" value="1"/>
</dbReference>